<dbReference type="EMBL" id="CAJFDH010000003">
    <property type="protein sequence ID" value="CAD5214346.1"/>
    <property type="molecule type" value="Genomic_DNA"/>
</dbReference>
<evidence type="ECO:0000259" key="4">
    <source>
        <dbReference type="PROSITE" id="PS51034"/>
    </source>
</evidence>
<organism evidence="5 6">
    <name type="scientific">Bursaphelenchus okinawaensis</name>
    <dbReference type="NCBI Taxonomy" id="465554"/>
    <lineage>
        <taxon>Eukaryota</taxon>
        <taxon>Metazoa</taxon>
        <taxon>Ecdysozoa</taxon>
        <taxon>Nematoda</taxon>
        <taxon>Chromadorea</taxon>
        <taxon>Rhabditida</taxon>
        <taxon>Tylenchina</taxon>
        <taxon>Tylenchomorpha</taxon>
        <taxon>Aphelenchoidea</taxon>
        <taxon>Aphelenchoididae</taxon>
        <taxon>Bursaphelenchus</taxon>
    </lineage>
</organism>
<dbReference type="InterPro" id="IPR001507">
    <property type="entry name" value="ZP_dom"/>
</dbReference>
<evidence type="ECO:0000256" key="1">
    <source>
        <dbReference type="ARBA" id="ARBA00022460"/>
    </source>
</evidence>
<feature type="signal peptide" evidence="3">
    <location>
        <begin position="1"/>
        <end position="19"/>
    </location>
</feature>
<name>A0A811KG73_9BILA</name>
<proteinExistence type="predicted"/>
<dbReference type="OrthoDB" id="5839990at2759"/>
<keyword evidence="2 3" id="KW-0732">Signal</keyword>
<protein>
    <recommendedName>
        <fullName evidence="4">ZP domain-containing protein</fullName>
    </recommendedName>
</protein>
<comment type="caution">
    <text evidence="5">The sequence shown here is derived from an EMBL/GenBank/DDBJ whole genome shotgun (WGS) entry which is preliminary data.</text>
</comment>
<sequence>MRRLLILGVLLGIGQLATGAAENGILGDPYVSCGPNGIDVRFDTRNPFKGVVFVKDQLEWPECRSAPIDAESDGFRNASISLNFKDCGLERRRSVS</sequence>
<gene>
    <name evidence="5" type="ORF">BOKJ2_LOCUS5547</name>
</gene>
<evidence type="ECO:0000313" key="6">
    <source>
        <dbReference type="Proteomes" id="UP000614601"/>
    </source>
</evidence>
<reference evidence="5" key="1">
    <citation type="submission" date="2020-09" db="EMBL/GenBank/DDBJ databases">
        <authorList>
            <person name="Kikuchi T."/>
        </authorList>
    </citation>
    <scope>NUCLEOTIDE SEQUENCE</scope>
    <source>
        <strain evidence="5">SH1</strain>
    </source>
</reference>
<dbReference type="GO" id="GO:0042302">
    <property type="term" value="F:structural constituent of cuticle"/>
    <property type="evidence" value="ECO:0007669"/>
    <property type="project" value="UniProtKB-KW"/>
</dbReference>
<evidence type="ECO:0000256" key="3">
    <source>
        <dbReference type="SAM" id="SignalP"/>
    </source>
</evidence>
<evidence type="ECO:0000256" key="2">
    <source>
        <dbReference type="ARBA" id="ARBA00022729"/>
    </source>
</evidence>
<dbReference type="PANTHER" id="PTHR22907:SF11">
    <property type="entry name" value="CUTICLIN-5"/>
    <property type="match status" value="1"/>
</dbReference>
<keyword evidence="1" id="KW-0193">Cuticle</keyword>
<dbReference type="PANTHER" id="PTHR22907">
    <property type="entry name" value="GH04558P"/>
    <property type="match status" value="1"/>
</dbReference>
<dbReference type="InterPro" id="IPR051962">
    <property type="entry name" value="Cuticlin"/>
</dbReference>
<feature type="domain" description="ZP" evidence="4">
    <location>
        <begin position="32"/>
        <end position="96"/>
    </location>
</feature>
<dbReference type="InterPro" id="IPR056953">
    <property type="entry name" value="CUT_N"/>
</dbReference>
<dbReference type="Proteomes" id="UP000614601">
    <property type="component" value="Unassembled WGS sequence"/>
</dbReference>
<feature type="chain" id="PRO_5035594906" description="ZP domain-containing protein" evidence="3">
    <location>
        <begin position="20"/>
        <end position="96"/>
    </location>
</feature>
<dbReference type="Pfam" id="PF25057">
    <property type="entry name" value="CUT_N"/>
    <property type="match status" value="1"/>
</dbReference>
<dbReference type="AlphaFoldDB" id="A0A811KG73"/>
<dbReference type="PROSITE" id="PS51034">
    <property type="entry name" value="ZP_2"/>
    <property type="match status" value="1"/>
</dbReference>
<dbReference type="EMBL" id="CAJFCW020000003">
    <property type="protein sequence ID" value="CAG9102582.1"/>
    <property type="molecule type" value="Genomic_DNA"/>
</dbReference>
<dbReference type="Proteomes" id="UP000783686">
    <property type="component" value="Unassembled WGS sequence"/>
</dbReference>
<evidence type="ECO:0000313" key="5">
    <source>
        <dbReference type="EMBL" id="CAD5214346.1"/>
    </source>
</evidence>
<accession>A0A811KG73</accession>
<keyword evidence="6" id="KW-1185">Reference proteome</keyword>